<organism evidence="12 13">
    <name type="scientific">Wallemia mellicola</name>
    <dbReference type="NCBI Taxonomy" id="1708541"/>
    <lineage>
        <taxon>Eukaryota</taxon>
        <taxon>Fungi</taxon>
        <taxon>Dikarya</taxon>
        <taxon>Basidiomycota</taxon>
        <taxon>Wallemiomycotina</taxon>
        <taxon>Wallemiomycetes</taxon>
        <taxon>Wallemiales</taxon>
        <taxon>Wallemiaceae</taxon>
        <taxon>Wallemia</taxon>
    </lineage>
</organism>
<dbReference type="Pfam" id="PF24669">
    <property type="entry name" value="Ddi2_HDD"/>
    <property type="match status" value="1"/>
</dbReference>
<dbReference type="CDD" id="cd00167">
    <property type="entry name" value="SANT"/>
    <property type="match status" value="1"/>
</dbReference>
<keyword evidence="7" id="KW-0378">Hydrolase</keyword>
<dbReference type="CDD" id="cd05479">
    <property type="entry name" value="RP_DDI"/>
    <property type="match status" value="1"/>
</dbReference>
<dbReference type="SUPFAM" id="SSF46689">
    <property type="entry name" value="Homeodomain-like"/>
    <property type="match status" value="1"/>
</dbReference>
<dbReference type="InterPro" id="IPR033882">
    <property type="entry name" value="DDI1_N"/>
</dbReference>
<feature type="compositionally biased region" description="Polar residues" evidence="8">
    <location>
        <begin position="49"/>
        <end position="64"/>
    </location>
</feature>
<dbReference type="InterPro" id="IPR019103">
    <property type="entry name" value="Peptidase_aspartic_DDI1-type"/>
</dbReference>
<gene>
    <name evidence="12" type="ORF">E3Q17_02177</name>
</gene>
<evidence type="ECO:0000259" key="11">
    <source>
        <dbReference type="PROSITE" id="PS51294"/>
    </source>
</evidence>
<dbReference type="GO" id="GO:0004190">
    <property type="term" value="F:aspartic-type endopeptidase activity"/>
    <property type="evidence" value="ECO:0007669"/>
    <property type="project" value="UniProtKB-KW"/>
</dbReference>
<evidence type="ECO:0000256" key="3">
    <source>
        <dbReference type="ARBA" id="ARBA00011128"/>
    </source>
</evidence>
<evidence type="ECO:0000256" key="7">
    <source>
        <dbReference type="ARBA" id="ARBA00022801"/>
    </source>
</evidence>
<dbReference type="PROSITE" id="PS50090">
    <property type="entry name" value="MYB_LIKE"/>
    <property type="match status" value="2"/>
</dbReference>
<dbReference type="PROSITE" id="PS51294">
    <property type="entry name" value="HTH_MYB"/>
    <property type="match status" value="1"/>
</dbReference>
<proteinExistence type="inferred from homology"/>
<dbReference type="SUPFAM" id="SSF54236">
    <property type="entry name" value="Ubiquitin-like"/>
    <property type="match status" value="1"/>
</dbReference>
<protein>
    <recommendedName>
        <fullName evidence="4">DNA damage-inducible protein 1</fullName>
    </recommendedName>
</protein>
<dbReference type="SMART" id="SM00717">
    <property type="entry name" value="SANT"/>
    <property type="match status" value="3"/>
</dbReference>
<dbReference type="Gene3D" id="2.40.70.10">
    <property type="entry name" value="Acid Proteases"/>
    <property type="match status" value="1"/>
</dbReference>
<dbReference type="Pfam" id="PF00249">
    <property type="entry name" value="Myb_DNA-binding"/>
    <property type="match status" value="1"/>
</dbReference>
<keyword evidence="6" id="KW-0064">Aspartyl protease</keyword>
<feature type="compositionally biased region" description="Acidic residues" evidence="8">
    <location>
        <begin position="486"/>
        <end position="497"/>
    </location>
</feature>
<evidence type="ECO:0000256" key="6">
    <source>
        <dbReference type="ARBA" id="ARBA00022750"/>
    </source>
</evidence>
<reference evidence="12 13" key="1">
    <citation type="submission" date="2019-03" db="EMBL/GenBank/DDBJ databases">
        <title>Sequencing 25 genomes of Wallemia mellicola.</title>
        <authorList>
            <person name="Gostincar C."/>
        </authorList>
    </citation>
    <scope>NUCLEOTIDE SEQUENCE [LARGE SCALE GENOMIC DNA]</scope>
    <source>
        <strain evidence="12 13">EXF-1262</strain>
    </source>
</reference>
<feature type="region of interest" description="Disordered" evidence="8">
    <location>
        <begin position="16"/>
        <end position="94"/>
    </location>
</feature>
<sequence>MALVILDAIKTISRKRTTDGIYSQQSKKKRLDESASNAIGGYSNPPDHSLNQFESNPSTTNSGKAQDLLKLLSSKPSTSSSMESNPQSTSSTQTNAQDLLASLLLPNKEKESNKKRKQPQTATSSSKENADIDMSDMFGHAKMFFGDTEKKYQRKDRIPRTVEIIHELERGDASHADLLAKKWLSFGELAELEKSIGLKYKKGRFSLTEDKAIEDSLNRYKSTQDWNDDQLREMIFDKKKNKDKFWSELTEQLPQRPLMAVYSHVHRIWHPMSNKGRWTTQEDKVLEEAYRDHPRQWSKISEYVQRTPRDCIDRYRTIFTCRDRKVGKWSEDEVAKFISIVKPMMNERDYQTRDGSDPFWSIVQEKMNNKRSAHQCRVKWEEDVSTIVNQRKDSTFKMSDYGELIRRIMSLKINDESEISWRSLSQNDYKDEWSARTLRSKWRYIQKTSSPDWKTLPYTELLKAIKRVYGDIIDGSIDSTKADNEAVGDDEHDDSDSDNSGQTYTLEVSADMEMDNLYALLEVESEIPSSEQIITHLDKQLSNDSSRTLKDEGVTADTMLGLRRKVQVAGREVAHDGEMMRLQLLGNRDILDQMKQVQPELADAAENNPTKFYELMQQAVSNKHVAEAQQAEMLNSDPFNVEAQKHIEEQIRQQAVAESFERAIEYNPETFGMVEMLYIDTEVNKKPVKAFVDSGAQSTIMSPKCAEACNLMRLLDTRFQGIAQGVGTAKILGRIHAAPMRIGDIFLQCSFTVTEGSGVDLLFGLDMLKRHQAIIDLRQNALIIQEKVIPFLAVGTILSETVII</sequence>
<feature type="compositionally biased region" description="Low complexity" evidence="8">
    <location>
        <begin position="68"/>
        <end position="94"/>
    </location>
</feature>
<dbReference type="GO" id="GO:0006508">
    <property type="term" value="P:proteolysis"/>
    <property type="evidence" value="ECO:0007669"/>
    <property type="project" value="UniProtKB-KW"/>
</dbReference>
<evidence type="ECO:0000256" key="8">
    <source>
        <dbReference type="SAM" id="MobiDB-lite"/>
    </source>
</evidence>
<name>A0A4T0NV23_9BASI</name>
<dbReference type="SUPFAM" id="SSF50630">
    <property type="entry name" value="Acid proteases"/>
    <property type="match status" value="1"/>
</dbReference>
<evidence type="ECO:0000313" key="13">
    <source>
        <dbReference type="Proteomes" id="UP000307169"/>
    </source>
</evidence>
<feature type="region of interest" description="Disordered" evidence="8">
    <location>
        <begin position="106"/>
        <end position="133"/>
    </location>
</feature>
<dbReference type="Gene3D" id="3.10.20.90">
    <property type="entry name" value="Phosphatidylinositol 3-kinase Catalytic Subunit, Chain A, domain 1"/>
    <property type="match status" value="1"/>
</dbReference>
<keyword evidence="5" id="KW-0645">Protease</keyword>
<feature type="domain" description="Myb-like" evidence="9">
    <location>
        <begin position="270"/>
        <end position="319"/>
    </location>
</feature>
<accession>A0A4T0NV23</accession>
<evidence type="ECO:0000256" key="1">
    <source>
        <dbReference type="ARBA" id="ARBA00003231"/>
    </source>
</evidence>
<comment type="similarity">
    <text evidence="2">Belongs to the DDI1 family.</text>
</comment>
<evidence type="ECO:0000259" key="9">
    <source>
        <dbReference type="PROSITE" id="PS50090"/>
    </source>
</evidence>
<comment type="subunit">
    <text evidence="3">Binds ubiquitin and polyubiquitinated proteins.</text>
</comment>
<feature type="domain" description="SANT" evidence="10">
    <location>
        <begin position="273"/>
        <end position="323"/>
    </location>
</feature>
<dbReference type="PROSITE" id="PS51293">
    <property type="entry name" value="SANT"/>
    <property type="match status" value="1"/>
</dbReference>
<dbReference type="PANTHER" id="PTHR12917">
    <property type="entry name" value="ASPARTYL PROTEASE DDI-RELATED"/>
    <property type="match status" value="1"/>
</dbReference>
<feature type="domain" description="Myb-like" evidence="9">
    <location>
        <begin position="321"/>
        <end position="384"/>
    </location>
</feature>
<evidence type="ECO:0000259" key="10">
    <source>
        <dbReference type="PROSITE" id="PS51293"/>
    </source>
</evidence>
<dbReference type="AlphaFoldDB" id="A0A4T0NV23"/>
<evidence type="ECO:0000256" key="2">
    <source>
        <dbReference type="ARBA" id="ARBA00009136"/>
    </source>
</evidence>
<dbReference type="InterPro" id="IPR009057">
    <property type="entry name" value="Homeodomain-like_sf"/>
</dbReference>
<dbReference type="InterPro" id="IPR001005">
    <property type="entry name" value="SANT/Myb"/>
</dbReference>
<dbReference type="InterPro" id="IPR017930">
    <property type="entry name" value="Myb_dom"/>
</dbReference>
<dbReference type="InterPro" id="IPR057273">
    <property type="entry name" value="Ddi1/2_HDD"/>
</dbReference>
<comment type="function">
    <text evidence="1">Probable aspartic protease. May be involved in the regulation of exocytosis. Acts as a linker between the 19S proteasome and polyubiquitinated proteins via UBA domain interactions with ubiquitin for their subsequent degradation. Required for S-phase checkpoint control.</text>
</comment>
<dbReference type="Pfam" id="PF09668">
    <property type="entry name" value="Asp_protease"/>
    <property type="match status" value="1"/>
</dbReference>
<evidence type="ECO:0000313" key="12">
    <source>
        <dbReference type="EMBL" id="TIC00519.1"/>
    </source>
</evidence>
<dbReference type="PANTHER" id="PTHR12917:SF1">
    <property type="entry name" value="AT13091P"/>
    <property type="match status" value="1"/>
</dbReference>
<evidence type="ECO:0000256" key="5">
    <source>
        <dbReference type="ARBA" id="ARBA00022670"/>
    </source>
</evidence>
<dbReference type="InterPro" id="IPR021109">
    <property type="entry name" value="Peptidase_aspartic_dom_sf"/>
</dbReference>
<dbReference type="InterPro" id="IPR017884">
    <property type="entry name" value="SANT_dom"/>
</dbReference>
<dbReference type="CDD" id="cd01796">
    <property type="entry name" value="Ubl_Ddi1_like"/>
    <property type="match status" value="1"/>
</dbReference>
<dbReference type="Proteomes" id="UP000307169">
    <property type="component" value="Unassembled WGS sequence"/>
</dbReference>
<evidence type="ECO:0000256" key="4">
    <source>
        <dbReference type="ARBA" id="ARBA00021491"/>
    </source>
</evidence>
<feature type="region of interest" description="Disordered" evidence="8">
    <location>
        <begin position="480"/>
        <end position="502"/>
    </location>
</feature>
<comment type="caution">
    <text evidence="12">The sequence shown here is derived from an EMBL/GenBank/DDBJ whole genome shotgun (WGS) entry which is preliminary data.</text>
</comment>
<dbReference type="Gene3D" id="1.10.10.60">
    <property type="entry name" value="Homeodomain-like"/>
    <property type="match status" value="2"/>
</dbReference>
<dbReference type="InterPro" id="IPR029071">
    <property type="entry name" value="Ubiquitin-like_domsf"/>
</dbReference>
<dbReference type="EMBL" id="SPRH01000022">
    <property type="protein sequence ID" value="TIC00519.1"/>
    <property type="molecule type" value="Genomic_DNA"/>
</dbReference>
<feature type="domain" description="HTH myb-type" evidence="11">
    <location>
        <begin position="270"/>
        <end position="326"/>
    </location>
</feature>